<evidence type="ECO:0000313" key="13">
    <source>
        <dbReference type="EMBL" id="VAX14889.1"/>
    </source>
</evidence>
<dbReference type="GO" id="GO:0030388">
    <property type="term" value="P:fructose 1,6-bisphosphate metabolic process"/>
    <property type="evidence" value="ECO:0007669"/>
    <property type="project" value="TreeGrafter"/>
</dbReference>
<dbReference type="GO" id="GO:0005829">
    <property type="term" value="C:cytosol"/>
    <property type="evidence" value="ECO:0007669"/>
    <property type="project" value="TreeGrafter"/>
</dbReference>
<gene>
    <name evidence="13" type="ORF">MNBD_NITROSPINAE04-1359</name>
</gene>
<feature type="domain" description="Fructose-1-6-bisphosphatase class I N-terminal" evidence="11">
    <location>
        <begin position="8"/>
        <end position="198"/>
    </location>
</feature>
<protein>
    <recommendedName>
        <fullName evidence="5">fructose-bisphosphatase</fullName>
        <ecNumber evidence="5">3.1.3.11</ecNumber>
    </recommendedName>
</protein>
<dbReference type="NCBIfam" id="NF006778">
    <property type="entry name" value="PRK09293.1-1"/>
    <property type="match status" value="1"/>
</dbReference>
<evidence type="ECO:0000256" key="7">
    <source>
        <dbReference type="ARBA" id="ARBA00022723"/>
    </source>
</evidence>
<evidence type="ECO:0000256" key="2">
    <source>
        <dbReference type="ARBA" id="ARBA00001946"/>
    </source>
</evidence>
<dbReference type="GO" id="GO:0006094">
    <property type="term" value="P:gluconeogenesis"/>
    <property type="evidence" value="ECO:0007669"/>
    <property type="project" value="TreeGrafter"/>
</dbReference>
<dbReference type="InterPro" id="IPR044015">
    <property type="entry name" value="FBPase_C_dom"/>
</dbReference>
<evidence type="ECO:0000259" key="11">
    <source>
        <dbReference type="Pfam" id="PF00316"/>
    </source>
</evidence>
<dbReference type="PIRSF" id="PIRSF500210">
    <property type="entry name" value="FBPtase"/>
    <property type="match status" value="1"/>
</dbReference>
<dbReference type="GO" id="GO:0042132">
    <property type="term" value="F:fructose 1,6-bisphosphate 1-phosphatase activity"/>
    <property type="evidence" value="ECO:0007669"/>
    <property type="project" value="UniProtKB-EC"/>
</dbReference>
<dbReference type="GO" id="GO:0006002">
    <property type="term" value="P:fructose 6-phosphate metabolic process"/>
    <property type="evidence" value="ECO:0007669"/>
    <property type="project" value="TreeGrafter"/>
</dbReference>
<evidence type="ECO:0000256" key="1">
    <source>
        <dbReference type="ARBA" id="ARBA00001273"/>
    </source>
</evidence>
<dbReference type="GO" id="GO:0006000">
    <property type="term" value="P:fructose metabolic process"/>
    <property type="evidence" value="ECO:0007669"/>
    <property type="project" value="TreeGrafter"/>
</dbReference>
<dbReference type="SUPFAM" id="SSF56655">
    <property type="entry name" value="Carbohydrate phosphatase"/>
    <property type="match status" value="1"/>
</dbReference>
<organism evidence="13">
    <name type="scientific">hydrothermal vent metagenome</name>
    <dbReference type="NCBI Taxonomy" id="652676"/>
    <lineage>
        <taxon>unclassified sequences</taxon>
        <taxon>metagenomes</taxon>
        <taxon>ecological metagenomes</taxon>
    </lineage>
</organism>
<dbReference type="Gene3D" id="3.30.540.10">
    <property type="entry name" value="Fructose-1,6-Bisphosphatase, subunit A, domain 1"/>
    <property type="match status" value="1"/>
</dbReference>
<keyword evidence="10" id="KW-0119">Carbohydrate metabolism</keyword>
<dbReference type="FunFam" id="3.40.190.80:FF:000001">
    <property type="entry name" value="Fructose-1,6-bisphosphatase class 1"/>
    <property type="match status" value="1"/>
</dbReference>
<evidence type="ECO:0000256" key="6">
    <source>
        <dbReference type="ARBA" id="ARBA00022490"/>
    </source>
</evidence>
<dbReference type="InterPro" id="IPR028343">
    <property type="entry name" value="FBPtase"/>
</dbReference>
<proteinExistence type="inferred from homology"/>
<dbReference type="GO" id="GO:0005986">
    <property type="term" value="P:sucrose biosynthetic process"/>
    <property type="evidence" value="ECO:0007669"/>
    <property type="project" value="TreeGrafter"/>
</dbReference>
<dbReference type="InterPro" id="IPR020548">
    <property type="entry name" value="Fructose_bisphosphatase_AS"/>
</dbReference>
<keyword evidence="6" id="KW-0963">Cytoplasm</keyword>
<dbReference type="GO" id="GO:0046872">
    <property type="term" value="F:metal ion binding"/>
    <property type="evidence" value="ECO:0007669"/>
    <property type="project" value="UniProtKB-KW"/>
</dbReference>
<evidence type="ECO:0000256" key="8">
    <source>
        <dbReference type="ARBA" id="ARBA00022801"/>
    </source>
</evidence>
<feature type="domain" description="Fructose-1-6-bisphosphatase class 1 C-terminal" evidence="12">
    <location>
        <begin position="203"/>
        <end position="332"/>
    </location>
</feature>
<sequence>MPQRLGVTINKFIMEQQRNIPWATGDLSGLLNELVVATKVIAREVNKAGLVDILGKTGDTNVQGEEVKILDEFANTTIVEKMDHTGYLCGMASEEVDDIIEIDDKHPQGGKYTLAFDPLDGSSNIDANVSIGTIFSIHKKISNAPKATKEDFLQKGSKQIGAGYVIYGSSTMLVYTVGEGVHGFTLDPSIGEFLLSHPFIKTPPRGKIYSVNEGNAQKWDERAKRLVEYFKTPDSAMGRPYSTRYIGSLVSDFHRNLLYGGIFMYPADNENPNGKLRLLYEAAPMAFICQQAGGAAIANGDDILDIQPDDLHQRVPLYIGSRDDVEICRKFLKGEM</sequence>
<reference evidence="13" key="1">
    <citation type="submission" date="2018-06" db="EMBL/GenBank/DDBJ databases">
        <authorList>
            <person name="Zhirakovskaya E."/>
        </authorList>
    </citation>
    <scope>NUCLEOTIDE SEQUENCE</scope>
</reference>
<dbReference type="PANTHER" id="PTHR11556">
    <property type="entry name" value="FRUCTOSE-1,6-BISPHOSPHATASE-RELATED"/>
    <property type="match status" value="1"/>
</dbReference>
<dbReference type="Gene3D" id="3.40.190.80">
    <property type="match status" value="1"/>
</dbReference>
<dbReference type="EMBL" id="UOGA01000027">
    <property type="protein sequence ID" value="VAX14889.1"/>
    <property type="molecule type" value="Genomic_DNA"/>
</dbReference>
<dbReference type="PRINTS" id="PR00115">
    <property type="entry name" value="F16BPHPHTASE"/>
</dbReference>
<name>A0A3B1B9I1_9ZZZZ</name>
<evidence type="ECO:0000256" key="4">
    <source>
        <dbReference type="ARBA" id="ARBA00010941"/>
    </source>
</evidence>
<dbReference type="Pfam" id="PF00316">
    <property type="entry name" value="FBPase"/>
    <property type="match status" value="1"/>
</dbReference>
<dbReference type="PROSITE" id="PS00124">
    <property type="entry name" value="FBPASE"/>
    <property type="match status" value="1"/>
</dbReference>
<evidence type="ECO:0000259" key="12">
    <source>
        <dbReference type="Pfam" id="PF18913"/>
    </source>
</evidence>
<dbReference type="HAMAP" id="MF_01855">
    <property type="entry name" value="FBPase_class1"/>
    <property type="match status" value="1"/>
</dbReference>
<dbReference type="Pfam" id="PF18913">
    <property type="entry name" value="FBPase_C"/>
    <property type="match status" value="1"/>
</dbReference>
<evidence type="ECO:0000256" key="3">
    <source>
        <dbReference type="ARBA" id="ARBA00005215"/>
    </source>
</evidence>
<comment type="similarity">
    <text evidence="4">Belongs to the FBPase class 1 family.</text>
</comment>
<evidence type="ECO:0000256" key="9">
    <source>
        <dbReference type="ARBA" id="ARBA00022842"/>
    </source>
</evidence>
<dbReference type="PANTHER" id="PTHR11556:SF35">
    <property type="entry name" value="SEDOHEPTULOSE-1,7-BISPHOSPHATASE, CHLOROPLASTIC"/>
    <property type="match status" value="1"/>
</dbReference>
<evidence type="ECO:0000256" key="5">
    <source>
        <dbReference type="ARBA" id="ARBA00013093"/>
    </source>
</evidence>
<dbReference type="InterPro" id="IPR033391">
    <property type="entry name" value="FBPase_N"/>
</dbReference>
<dbReference type="InterPro" id="IPR000146">
    <property type="entry name" value="FBPase_class-1"/>
</dbReference>
<keyword evidence="7" id="KW-0479">Metal-binding</keyword>
<dbReference type="NCBIfam" id="NF006779">
    <property type="entry name" value="PRK09293.1-3"/>
    <property type="match status" value="1"/>
</dbReference>
<dbReference type="AlphaFoldDB" id="A0A3B1B9I1"/>
<dbReference type="CDD" id="cd00354">
    <property type="entry name" value="FBPase"/>
    <property type="match status" value="1"/>
</dbReference>
<comment type="pathway">
    <text evidence="3">Carbohydrate biosynthesis; Calvin cycle.</text>
</comment>
<comment type="cofactor">
    <cofactor evidence="2">
        <name>Mg(2+)</name>
        <dbReference type="ChEBI" id="CHEBI:18420"/>
    </cofactor>
</comment>
<accession>A0A3B1B9I1</accession>
<evidence type="ECO:0000256" key="10">
    <source>
        <dbReference type="ARBA" id="ARBA00023277"/>
    </source>
</evidence>
<dbReference type="PIRSF" id="PIRSF000904">
    <property type="entry name" value="FBPtase_SBPase"/>
    <property type="match status" value="1"/>
</dbReference>
<dbReference type="FunFam" id="3.30.540.10:FF:000002">
    <property type="entry name" value="Fructose-1,6-bisphosphatase class 1"/>
    <property type="match status" value="1"/>
</dbReference>
<comment type="catalytic activity">
    <reaction evidence="1">
        <text>beta-D-fructose 1,6-bisphosphate + H2O = beta-D-fructose 6-phosphate + phosphate</text>
        <dbReference type="Rhea" id="RHEA:11064"/>
        <dbReference type="ChEBI" id="CHEBI:15377"/>
        <dbReference type="ChEBI" id="CHEBI:32966"/>
        <dbReference type="ChEBI" id="CHEBI:43474"/>
        <dbReference type="ChEBI" id="CHEBI:57634"/>
        <dbReference type="EC" id="3.1.3.11"/>
    </reaction>
</comment>
<dbReference type="EC" id="3.1.3.11" evidence="5"/>
<keyword evidence="9" id="KW-0460">Magnesium</keyword>
<keyword evidence="8 13" id="KW-0378">Hydrolase</keyword>